<dbReference type="Pfam" id="PF03737">
    <property type="entry name" value="RraA-like"/>
    <property type="match status" value="1"/>
</dbReference>
<comment type="function">
    <text evidence="8">Catalyzes the aldol cleavage of 4-hydroxy-4-methyl-2-oxoglutarate (HMG) into 2 molecules of pyruvate. Also contains a secondary oxaloacetate (OAA) decarboxylase activity due to the common pyruvate enolate transition state formed following C-C bond cleavage in the retro-aldol and decarboxylation reactions.</text>
</comment>
<evidence type="ECO:0000256" key="3">
    <source>
        <dbReference type="ARBA" id="ARBA00008621"/>
    </source>
</evidence>
<evidence type="ECO:0000256" key="13">
    <source>
        <dbReference type="PIRSR" id="PIRSR605493-1"/>
    </source>
</evidence>
<comment type="catalytic activity">
    <reaction evidence="1">
        <text>4-hydroxy-4-methyl-2-oxoglutarate = 2 pyruvate</text>
        <dbReference type="Rhea" id="RHEA:22748"/>
        <dbReference type="ChEBI" id="CHEBI:15361"/>
        <dbReference type="ChEBI" id="CHEBI:58276"/>
        <dbReference type="EC" id="4.1.3.17"/>
    </reaction>
</comment>
<comment type="cofactor">
    <cofactor evidence="13">
        <name>Mg(2+)</name>
        <dbReference type="ChEBI" id="CHEBI:18420"/>
    </cofactor>
</comment>
<keyword evidence="15" id="KW-1185">Reference proteome</keyword>
<name>A0A1I3EVW7_9FIRM</name>
<dbReference type="EC" id="4.1.3.17" evidence="5"/>
<feature type="binding site" evidence="13">
    <location>
        <position position="113"/>
    </location>
    <ligand>
        <name>substrate</name>
    </ligand>
</feature>
<dbReference type="PANTHER" id="PTHR33254:SF4">
    <property type="entry name" value="4-HYDROXY-4-METHYL-2-OXOGLUTARATE ALDOLASE 3-RELATED"/>
    <property type="match status" value="1"/>
</dbReference>
<dbReference type="InterPro" id="IPR005493">
    <property type="entry name" value="RraA/RraA-like"/>
</dbReference>
<gene>
    <name evidence="14" type="ORF">SAMN05192551_105198</name>
</gene>
<evidence type="ECO:0000256" key="11">
    <source>
        <dbReference type="ARBA" id="ARBA00032305"/>
    </source>
</evidence>
<organism evidence="14 15">
    <name type="scientific">Tindallia magadiensis</name>
    <dbReference type="NCBI Taxonomy" id="69895"/>
    <lineage>
        <taxon>Bacteria</taxon>
        <taxon>Bacillati</taxon>
        <taxon>Bacillota</taxon>
        <taxon>Clostridia</taxon>
        <taxon>Peptostreptococcales</taxon>
        <taxon>Tindalliaceae</taxon>
        <taxon>Tindallia</taxon>
    </lineage>
</organism>
<sequence>MRTKINRLDQVTIEKVKQYDTTLLADGAGSRIALSSDIKPVIQEKSIVGPAITLKLTLGDSLLVSKAIDIAQAGDIIVIDAFGTDMNAVWGDLKSLMAKQKNIAGVIIDGSIRDVSACREIGVQIYCKNIVCSSSTKNSPGEINVPIVCGGMNVNPGDIVVGDENGVVILPADKVDEILENAKKKQEMVEKVRQEIIEGKYISDNISEKMKQLGYEEESG</sequence>
<evidence type="ECO:0000256" key="4">
    <source>
        <dbReference type="ARBA" id="ARBA00011233"/>
    </source>
</evidence>
<evidence type="ECO:0000256" key="10">
    <source>
        <dbReference type="ARBA" id="ARBA00030169"/>
    </source>
</evidence>
<proteinExistence type="inferred from homology"/>
<evidence type="ECO:0000256" key="9">
    <source>
        <dbReference type="ARBA" id="ARBA00029596"/>
    </source>
</evidence>
<dbReference type="EC" id="4.1.1.112" evidence="6"/>
<evidence type="ECO:0000313" key="14">
    <source>
        <dbReference type="EMBL" id="SFI03096.1"/>
    </source>
</evidence>
<dbReference type="STRING" id="69895.SAMN05192551_105198"/>
<dbReference type="CDD" id="cd16841">
    <property type="entry name" value="RraA_family"/>
    <property type="match status" value="1"/>
</dbReference>
<dbReference type="GO" id="GO:0008948">
    <property type="term" value="F:oxaloacetate decarboxylase activity"/>
    <property type="evidence" value="ECO:0007669"/>
    <property type="project" value="UniProtKB-EC"/>
</dbReference>
<evidence type="ECO:0000256" key="6">
    <source>
        <dbReference type="ARBA" id="ARBA00012947"/>
    </source>
</evidence>
<dbReference type="EMBL" id="FOQA01000005">
    <property type="protein sequence ID" value="SFI03096.1"/>
    <property type="molecule type" value="Genomic_DNA"/>
</dbReference>
<evidence type="ECO:0000256" key="5">
    <source>
        <dbReference type="ARBA" id="ARBA00012213"/>
    </source>
</evidence>
<evidence type="ECO:0000256" key="8">
    <source>
        <dbReference type="ARBA" id="ARBA00025046"/>
    </source>
</evidence>
<comment type="similarity">
    <text evidence="3">Belongs to the class II aldolase/RraA-like family.</text>
</comment>
<evidence type="ECO:0000256" key="7">
    <source>
        <dbReference type="ARBA" id="ARBA00016549"/>
    </source>
</evidence>
<dbReference type="InterPro" id="IPR036704">
    <property type="entry name" value="RraA/RraA-like_sf"/>
</dbReference>
<evidence type="ECO:0000313" key="15">
    <source>
        <dbReference type="Proteomes" id="UP000199287"/>
    </source>
</evidence>
<dbReference type="AlphaFoldDB" id="A0A1I3EVW7"/>
<dbReference type="GO" id="GO:0047443">
    <property type="term" value="F:4-hydroxy-4-methyl-2-oxoglutarate aldolase activity"/>
    <property type="evidence" value="ECO:0007669"/>
    <property type="project" value="UniProtKB-EC"/>
</dbReference>
<evidence type="ECO:0000256" key="2">
    <source>
        <dbReference type="ARBA" id="ARBA00001968"/>
    </source>
</evidence>
<protein>
    <recommendedName>
        <fullName evidence="7">Putative 4-hydroxy-4-methyl-2-oxoglutarate aldolase</fullName>
        <ecNumber evidence="6">4.1.1.112</ecNumber>
        <ecNumber evidence="5">4.1.3.17</ecNumber>
    </recommendedName>
    <alternativeName>
        <fullName evidence="11">Oxaloacetate decarboxylase</fullName>
    </alternativeName>
    <alternativeName>
        <fullName evidence="9">Regulator of ribonuclease activity homolog</fullName>
    </alternativeName>
    <alternativeName>
        <fullName evidence="10">RraA-like protein</fullName>
    </alternativeName>
</protein>
<comment type="cofactor">
    <cofactor evidence="2">
        <name>a divalent metal cation</name>
        <dbReference type="ChEBI" id="CHEBI:60240"/>
    </cofactor>
</comment>
<comment type="subunit">
    <text evidence="4">Homotrimer.</text>
</comment>
<dbReference type="GO" id="GO:0046872">
    <property type="term" value="F:metal ion binding"/>
    <property type="evidence" value="ECO:0007669"/>
    <property type="project" value="UniProtKB-KW"/>
</dbReference>
<dbReference type="Gene3D" id="3.50.30.40">
    <property type="entry name" value="Ribonuclease E inhibitor RraA/RraA-like"/>
    <property type="match status" value="1"/>
</dbReference>
<keyword evidence="13" id="KW-0460">Magnesium</keyword>
<dbReference type="SUPFAM" id="SSF89562">
    <property type="entry name" value="RraA-like"/>
    <property type="match status" value="1"/>
</dbReference>
<comment type="catalytic activity">
    <reaction evidence="12">
        <text>oxaloacetate + H(+) = pyruvate + CO2</text>
        <dbReference type="Rhea" id="RHEA:15641"/>
        <dbReference type="ChEBI" id="CHEBI:15361"/>
        <dbReference type="ChEBI" id="CHEBI:15378"/>
        <dbReference type="ChEBI" id="CHEBI:16452"/>
        <dbReference type="ChEBI" id="CHEBI:16526"/>
        <dbReference type="EC" id="4.1.1.112"/>
    </reaction>
</comment>
<reference evidence="15" key="1">
    <citation type="submission" date="2016-10" db="EMBL/GenBank/DDBJ databases">
        <authorList>
            <person name="Varghese N."/>
            <person name="Submissions S."/>
        </authorList>
    </citation>
    <scope>NUCLEOTIDE SEQUENCE [LARGE SCALE GENOMIC DNA]</scope>
    <source>
        <strain evidence="15">Z-7934</strain>
    </source>
</reference>
<evidence type="ECO:0000256" key="12">
    <source>
        <dbReference type="ARBA" id="ARBA00047973"/>
    </source>
</evidence>
<accession>A0A1I3EVW7</accession>
<dbReference type="PANTHER" id="PTHR33254">
    <property type="entry name" value="4-HYDROXY-4-METHYL-2-OXOGLUTARATE ALDOLASE 3-RELATED"/>
    <property type="match status" value="1"/>
</dbReference>
<dbReference type="Proteomes" id="UP000199287">
    <property type="component" value="Unassembled WGS sequence"/>
</dbReference>
<keyword evidence="13" id="KW-0479">Metal-binding</keyword>
<evidence type="ECO:0000256" key="1">
    <source>
        <dbReference type="ARBA" id="ARBA00001342"/>
    </source>
</evidence>
<feature type="binding site" evidence="13">
    <location>
        <position position="114"/>
    </location>
    <ligand>
        <name>Mg(2+)</name>
        <dbReference type="ChEBI" id="CHEBI:18420"/>
    </ligand>
</feature>